<name>A0A2G5DAF8_AQUCA</name>
<dbReference type="Proteomes" id="UP000230069">
    <property type="component" value="Unassembled WGS sequence"/>
</dbReference>
<accession>A0A2G5DAF8</accession>
<protein>
    <submittedName>
        <fullName evidence="1">Uncharacterized protein</fullName>
    </submittedName>
</protein>
<dbReference type="AlphaFoldDB" id="A0A2G5DAF8"/>
<reference evidence="1 2" key="1">
    <citation type="submission" date="2017-09" db="EMBL/GenBank/DDBJ databases">
        <title>WGS assembly of Aquilegia coerulea Goldsmith.</title>
        <authorList>
            <person name="Hodges S."/>
            <person name="Kramer E."/>
            <person name="Nordborg M."/>
            <person name="Tomkins J."/>
            <person name="Borevitz J."/>
            <person name="Derieg N."/>
            <person name="Yan J."/>
            <person name="Mihaltcheva S."/>
            <person name="Hayes R.D."/>
            <person name="Rokhsar D."/>
        </authorList>
    </citation>
    <scope>NUCLEOTIDE SEQUENCE [LARGE SCALE GENOMIC DNA]</scope>
    <source>
        <strain evidence="2">cv. Goldsmith</strain>
    </source>
</reference>
<dbReference type="InParanoid" id="A0A2G5DAF8"/>
<keyword evidence="2" id="KW-1185">Reference proteome</keyword>
<dbReference type="EMBL" id="KZ305042">
    <property type="protein sequence ID" value="PIA40476.1"/>
    <property type="molecule type" value="Genomic_DNA"/>
</dbReference>
<sequence>MVSEAKDLSLPYSSSSHLLAWRLLGNLEELLMISMWRALFGRNYSGLSYWILRGPGTHLHLILDGGRANATRKDE</sequence>
<evidence type="ECO:0000313" key="1">
    <source>
        <dbReference type="EMBL" id="PIA40476.1"/>
    </source>
</evidence>
<organism evidence="1 2">
    <name type="scientific">Aquilegia coerulea</name>
    <name type="common">Rocky mountain columbine</name>
    <dbReference type="NCBI Taxonomy" id="218851"/>
    <lineage>
        <taxon>Eukaryota</taxon>
        <taxon>Viridiplantae</taxon>
        <taxon>Streptophyta</taxon>
        <taxon>Embryophyta</taxon>
        <taxon>Tracheophyta</taxon>
        <taxon>Spermatophyta</taxon>
        <taxon>Magnoliopsida</taxon>
        <taxon>Ranunculales</taxon>
        <taxon>Ranunculaceae</taxon>
        <taxon>Thalictroideae</taxon>
        <taxon>Aquilegia</taxon>
    </lineage>
</organism>
<proteinExistence type="predicted"/>
<evidence type="ECO:0000313" key="2">
    <source>
        <dbReference type="Proteomes" id="UP000230069"/>
    </source>
</evidence>
<gene>
    <name evidence="1" type="ORF">AQUCO_02500287v1</name>
</gene>